<dbReference type="NCBIfam" id="TIGR01131">
    <property type="entry name" value="ATP_synt_6_or_A"/>
    <property type="match status" value="1"/>
</dbReference>
<feature type="transmembrane region" description="Helical" evidence="11">
    <location>
        <begin position="95"/>
        <end position="120"/>
    </location>
</feature>
<evidence type="ECO:0000256" key="4">
    <source>
        <dbReference type="ARBA" id="ARBA00022547"/>
    </source>
</evidence>
<dbReference type="InterPro" id="IPR035908">
    <property type="entry name" value="F0_ATP_A_sf"/>
</dbReference>
<keyword evidence="3 11" id="KW-0813">Transport</keyword>
<comment type="similarity">
    <text evidence="2 11 12">Belongs to the ATPase A chain family.</text>
</comment>
<evidence type="ECO:0000256" key="5">
    <source>
        <dbReference type="ARBA" id="ARBA00022692"/>
    </source>
</evidence>
<comment type="subcellular location">
    <subcellularLocation>
        <location evidence="11 12">Cell membrane</location>
        <topology evidence="11 12">Multi-pass membrane protein</topology>
    </subcellularLocation>
    <subcellularLocation>
        <location evidence="1">Membrane</location>
        <topology evidence="1">Multi-pass membrane protein</topology>
    </subcellularLocation>
</comment>
<evidence type="ECO:0000256" key="6">
    <source>
        <dbReference type="ARBA" id="ARBA00022781"/>
    </source>
</evidence>
<dbReference type="GO" id="GO:0046933">
    <property type="term" value="F:proton-transporting ATP synthase activity, rotational mechanism"/>
    <property type="evidence" value="ECO:0007669"/>
    <property type="project" value="UniProtKB-UniRule"/>
</dbReference>
<dbReference type="Gene3D" id="1.20.120.220">
    <property type="entry name" value="ATP synthase, F0 complex, subunit A"/>
    <property type="match status" value="1"/>
</dbReference>
<dbReference type="CDD" id="cd00310">
    <property type="entry name" value="ATP-synt_Fo_a_6"/>
    <property type="match status" value="1"/>
</dbReference>
<feature type="transmembrane region" description="Helical" evidence="11">
    <location>
        <begin position="39"/>
        <end position="57"/>
    </location>
</feature>
<dbReference type="Pfam" id="PF00119">
    <property type="entry name" value="ATP-synt_A"/>
    <property type="match status" value="1"/>
</dbReference>
<evidence type="ECO:0000313" key="13">
    <source>
        <dbReference type="EMBL" id="SPW34459.1"/>
    </source>
</evidence>
<evidence type="ECO:0000256" key="8">
    <source>
        <dbReference type="ARBA" id="ARBA00023065"/>
    </source>
</evidence>
<organism evidence="13 14">
    <name type="scientific">Corynebacterium matruchotii</name>
    <dbReference type="NCBI Taxonomy" id="43768"/>
    <lineage>
        <taxon>Bacteria</taxon>
        <taxon>Bacillati</taxon>
        <taxon>Actinomycetota</taxon>
        <taxon>Actinomycetes</taxon>
        <taxon>Mycobacteriales</taxon>
        <taxon>Corynebacteriaceae</taxon>
        <taxon>Corynebacterium</taxon>
    </lineage>
</organism>
<evidence type="ECO:0000256" key="3">
    <source>
        <dbReference type="ARBA" id="ARBA00022448"/>
    </source>
</evidence>
<reference evidence="13 14" key="1">
    <citation type="submission" date="2018-06" db="EMBL/GenBank/DDBJ databases">
        <authorList>
            <consortium name="Pathogen Informatics"/>
            <person name="Doyle S."/>
        </authorList>
    </citation>
    <scope>NUCLEOTIDE SEQUENCE [LARGE SCALE GENOMIC DNA]</scope>
    <source>
        <strain evidence="13 14">NCTC10254</strain>
    </source>
</reference>
<protein>
    <recommendedName>
        <fullName evidence="11 12">ATP synthase subunit a</fullName>
    </recommendedName>
    <alternativeName>
        <fullName evidence="11">ATP synthase F0 sector subunit a</fullName>
    </alternativeName>
    <alternativeName>
        <fullName evidence="11">F-ATPase subunit 6</fullName>
    </alternativeName>
</protein>
<keyword evidence="8 11" id="KW-0406">Ion transport</keyword>
<evidence type="ECO:0000256" key="10">
    <source>
        <dbReference type="ARBA" id="ARBA00023310"/>
    </source>
</evidence>
<dbReference type="PANTHER" id="PTHR11410:SF0">
    <property type="entry name" value="ATP SYNTHASE SUBUNIT A"/>
    <property type="match status" value="1"/>
</dbReference>
<evidence type="ECO:0000313" key="14">
    <source>
        <dbReference type="Proteomes" id="UP000249886"/>
    </source>
</evidence>
<dbReference type="EMBL" id="UARK01000036">
    <property type="protein sequence ID" value="SPW34459.1"/>
    <property type="molecule type" value="Genomic_DNA"/>
</dbReference>
<feature type="transmembrane region" description="Helical" evidence="11">
    <location>
        <begin position="225"/>
        <end position="256"/>
    </location>
</feature>
<keyword evidence="6 11" id="KW-0375">Hydrogen ion transport</keyword>
<gene>
    <name evidence="11 13" type="primary">atpB</name>
    <name evidence="13" type="ORF">NCTC10254_02618</name>
</gene>
<proteinExistence type="inferred from homology"/>
<evidence type="ECO:0000256" key="7">
    <source>
        <dbReference type="ARBA" id="ARBA00022989"/>
    </source>
</evidence>
<feature type="transmembrane region" description="Helical" evidence="11">
    <location>
        <begin position="191"/>
        <end position="213"/>
    </location>
</feature>
<dbReference type="InterPro" id="IPR045083">
    <property type="entry name" value="ATP_synth_F0_asu_bact/mt"/>
</dbReference>
<accession>A0A6H9XKA5</accession>
<keyword evidence="5 11" id="KW-0812">Transmembrane</keyword>
<keyword evidence="9 11" id="KW-0472">Membrane</keyword>
<dbReference type="HAMAP" id="MF_01393">
    <property type="entry name" value="ATP_synth_a_bact"/>
    <property type="match status" value="1"/>
</dbReference>
<dbReference type="PANTHER" id="PTHR11410">
    <property type="entry name" value="ATP SYNTHASE SUBUNIT A"/>
    <property type="match status" value="1"/>
</dbReference>
<keyword evidence="10 11" id="KW-0066">ATP synthesis</keyword>
<comment type="caution">
    <text evidence="13">The sequence shown here is derived from an EMBL/GenBank/DDBJ whole genome shotgun (WGS) entry which is preliminary data.</text>
</comment>
<keyword evidence="4 11" id="KW-0138">CF(0)</keyword>
<evidence type="ECO:0000256" key="2">
    <source>
        <dbReference type="ARBA" id="ARBA00006810"/>
    </source>
</evidence>
<dbReference type="GO" id="GO:0005886">
    <property type="term" value="C:plasma membrane"/>
    <property type="evidence" value="ECO:0007669"/>
    <property type="project" value="UniProtKB-SubCell"/>
</dbReference>
<dbReference type="InterPro" id="IPR000568">
    <property type="entry name" value="ATP_synth_F0_asu"/>
</dbReference>
<dbReference type="SUPFAM" id="SSF81336">
    <property type="entry name" value="F1F0 ATP synthase subunit A"/>
    <property type="match status" value="1"/>
</dbReference>
<dbReference type="Proteomes" id="UP000249886">
    <property type="component" value="Unassembled WGS sequence"/>
</dbReference>
<dbReference type="GeneID" id="84574951"/>
<sequence>MEGEFHAPSIGEFFPGESANEFIWEDTITGGWFSLDRIMLVRLLVAAIMITFFVVAMRKPKIIPSGLQNVAEIMLDFVRIHIAEEILGKKEGRRFLAVLVPTFFLVLFLNSSSVIPFLNISSNARAGMPLILALFGYIAFIYAGVKRYGFFKYMKSSVVIPNLPVALHLLVIPLEFLSTFILRPATLTIRLLSNMLVGHIILVLLFSATNLFFWQLNGWTALSAVTLAAGIAFTLFECLVIFLQAYIFALLVAVYIDLSLHADEH</sequence>
<keyword evidence="7 11" id="KW-1133">Transmembrane helix</keyword>
<dbReference type="GO" id="GO:0045259">
    <property type="term" value="C:proton-transporting ATP synthase complex"/>
    <property type="evidence" value="ECO:0007669"/>
    <property type="project" value="UniProtKB-KW"/>
</dbReference>
<evidence type="ECO:0000256" key="1">
    <source>
        <dbReference type="ARBA" id="ARBA00004141"/>
    </source>
</evidence>
<evidence type="ECO:0000256" key="9">
    <source>
        <dbReference type="ARBA" id="ARBA00023136"/>
    </source>
</evidence>
<feature type="transmembrane region" description="Helical" evidence="11">
    <location>
        <begin position="126"/>
        <end position="145"/>
    </location>
</feature>
<feature type="transmembrane region" description="Helical" evidence="11">
    <location>
        <begin position="165"/>
        <end position="185"/>
    </location>
</feature>
<dbReference type="RefSeq" id="WP_005527208.1">
    <property type="nucleotide sequence ID" value="NZ_CAUSZY010000040.1"/>
</dbReference>
<evidence type="ECO:0000256" key="12">
    <source>
        <dbReference type="RuleBase" id="RU000483"/>
    </source>
</evidence>
<comment type="function">
    <text evidence="11 12">Key component of the proton channel; it plays a direct role in the translocation of protons across the membrane.</text>
</comment>
<evidence type="ECO:0000256" key="11">
    <source>
        <dbReference type="HAMAP-Rule" id="MF_01393"/>
    </source>
</evidence>
<keyword evidence="11" id="KW-1003">Cell membrane</keyword>
<dbReference type="AlphaFoldDB" id="A0A6H9XKA5"/>
<name>A0A6H9XKA5_9CORY</name>
<dbReference type="PRINTS" id="PR00123">
    <property type="entry name" value="ATPASEA"/>
</dbReference>